<name>A0A392Q3V8_9FABA</name>
<proteinExistence type="predicted"/>
<dbReference type="AlphaFoldDB" id="A0A392Q3V8"/>
<evidence type="ECO:0000313" key="3">
    <source>
        <dbReference type="Proteomes" id="UP000265520"/>
    </source>
</evidence>
<feature type="compositionally biased region" description="Acidic residues" evidence="1">
    <location>
        <begin position="8"/>
        <end position="19"/>
    </location>
</feature>
<keyword evidence="3" id="KW-1185">Reference proteome</keyword>
<dbReference type="Proteomes" id="UP000265520">
    <property type="component" value="Unassembled WGS sequence"/>
</dbReference>
<evidence type="ECO:0000313" key="2">
    <source>
        <dbReference type="EMBL" id="MCI18597.1"/>
    </source>
</evidence>
<feature type="compositionally biased region" description="Polar residues" evidence="1">
    <location>
        <begin position="53"/>
        <end position="83"/>
    </location>
</feature>
<dbReference type="EMBL" id="LXQA010110932">
    <property type="protein sequence ID" value="MCI18597.1"/>
    <property type="molecule type" value="Genomic_DNA"/>
</dbReference>
<evidence type="ECO:0000256" key="1">
    <source>
        <dbReference type="SAM" id="MobiDB-lite"/>
    </source>
</evidence>
<accession>A0A392Q3V8</accession>
<feature type="compositionally biased region" description="Basic and acidic residues" evidence="1">
    <location>
        <begin position="84"/>
        <end position="97"/>
    </location>
</feature>
<protein>
    <submittedName>
        <fullName evidence="2">Uncharacterized protein</fullName>
    </submittedName>
</protein>
<organism evidence="2 3">
    <name type="scientific">Trifolium medium</name>
    <dbReference type="NCBI Taxonomy" id="97028"/>
    <lineage>
        <taxon>Eukaryota</taxon>
        <taxon>Viridiplantae</taxon>
        <taxon>Streptophyta</taxon>
        <taxon>Embryophyta</taxon>
        <taxon>Tracheophyta</taxon>
        <taxon>Spermatophyta</taxon>
        <taxon>Magnoliopsida</taxon>
        <taxon>eudicotyledons</taxon>
        <taxon>Gunneridae</taxon>
        <taxon>Pentapetalae</taxon>
        <taxon>rosids</taxon>
        <taxon>fabids</taxon>
        <taxon>Fabales</taxon>
        <taxon>Fabaceae</taxon>
        <taxon>Papilionoideae</taxon>
        <taxon>50 kb inversion clade</taxon>
        <taxon>NPAAA clade</taxon>
        <taxon>Hologalegina</taxon>
        <taxon>IRL clade</taxon>
        <taxon>Trifolieae</taxon>
        <taxon>Trifolium</taxon>
    </lineage>
</organism>
<sequence>MMRIAKDVEEELREEDDEGDKGGGKKSNMGRGDWAGSYQKSRSGLGFQKENNRSNNSGWVNPSQKTGSTNSIQNSTSSLNSTARKGEMERRGGSNDR</sequence>
<reference evidence="2 3" key="1">
    <citation type="journal article" date="2018" name="Front. Plant Sci.">
        <title>Red Clover (Trifolium pratense) and Zigzag Clover (T. medium) - A Picture of Genomic Similarities and Differences.</title>
        <authorList>
            <person name="Dluhosova J."/>
            <person name="Istvanek J."/>
            <person name="Nedelnik J."/>
            <person name="Repkova J."/>
        </authorList>
    </citation>
    <scope>NUCLEOTIDE SEQUENCE [LARGE SCALE GENOMIC DNA]</scope>
    <source>
        <strain evidence="3">cv. 10/8</strain>
        <tissue evidence="2">Leaf</tissue>
    </source>
</reference>
<feature type="region of interest" description="Disordered" evidence="1">
    <location>
        <begin position="1"/>
        <end position="97"/>
    </location>
</feature>
<comment type="caution">
    <text evidence="2">The sequence shown here is derived from an EMBL/GenBank/DDBJ whole genome shotgun (WGS) entry which is preliminary data.</text>
</comment>